<name>A0A0W7TS72_9FIRM</name>
<feature type="signal peptide" evidence="3">
    <location>
        <begin position="1"/>
        <end position="28"/>
    </location>
</feature>
<dbReference type="InterPro" id="IPR003646">
    <property type="entry name" value="SH3-like_bac-type"/>
</dbReference>
<proteinExistence type="predicted"/>
<feature type="region of interest" description="Disordered" evidence="1">
    <location>
        <begin position="355"/>
        <end position="398"/>
    </location>
</feature>
<evidence type="ECO:0000313" key="6">
    <source>
        <dbReference type="Proteomes" id="UP000053433"/>
    </source>
</evidence>
<feature type="transmembrane region" description="Helical" evidence="2">
    <location>
        <begin position="326"/>
        <end position="348"/>
    </location>
</feature>
<keyword evidence="3" id="KW-0732">Signal</keyword>
<accession>A0A0W7TS72</accession>
<dbReference type="PANTHER" id="PTHR34408:SF1">
    <property type="entry name" value="GLYCOSYL HYDROLASE FAMILY 19 DOMAIN-CONTAINING PROTEIN HI_1415"/>
    <property type="match status" value="1"/>
</dbReference>
<feature type="region of interest" description="Disordered" evidence="1">
    <location>
        <begin position="303"/>
        <end position="323"/>
    </location>
</feature>
<dbReference type="PANTHER" id="PTHR34408">
    <property type="entry name" value="FAMILY PROTEIN, PUTATIVE-RELATED"/>
    <property type="match status" value="1"/>
</dbReference>
<evidence type="ECO:0000313" key="5">
    <source>
        <dbReference type="EMBL" id="KUE76681.1"/>
    </source>
</evidence>
<feature type="compositionally biased region" description="Acidic residues" evidence="1">
    <location>
        <begin position="362"/>
        <end position="398"/>
    </location>
</feature>
<evidence type="ECO:0000259" key="4">
    <source>
        <dbReference type="PROSITE" id="PS51781"/>
    </source>
</evidence>
<dbReference type="InterPro" id="IPR025376">
    <property type="entry name" value="CD1107-like_dom"/>
</dbReference>
<sequence length="398" mass="41987">MKKIKLRFLSALMAVMLCVTAFSIPAFAYGGETTGGIEPDTEETGKADLSADEAKADTDTDFLTDKETTDLLSALFGSKMSITATDEGIQITTGGDAEEPKSTGTVTTNGGNLNVRTGAGLENNAFTQLSNGTTVEVIGTDGDWIKILLPERVGYVHSDYLTVSDTAPADSDGNGFSLSLDNEELSDLWELFTGSGAGNALTPDGNLTLIDDIGSAAKTGKQFITVESKNGNVFYLIIDRDDKGEETVHFLNQVDEADLLALTEDADSAAAPAVCTCKEKCVAGKVDTSCPVCATNMTECLGKEAEPEEPEPADEAKPEAEKSGGAAGGILVVLLLAALMGGGAFAYLKFVKNKPKTKTSPDLDDYDFDDEDEDETEALDEDYETDTGDEDSAESEDE</sequence>
<dbReference type="AlphaFoldDB" id="A0A0W7TS72"/>
<feature type="domain" description="SH3b" evidence="4">
    <location>
        <begin position="101"/>
        <end position="165"/>
    </location>
</feature>
<dbReference type="Pfam" id="PF08239">
    <property type="entry name" value="SH3_3"/>
    <property type="match status" value="1"/>
</dbReference>
<evidence type="ECO:0000256" key="1">
    <source>
        <dbReference type="SAM" id="MobiDB-lite"/>
    </source>
</evidence>
<keyword evidence="2" id="KW-1133">Transmembrane helix</keyword>
<protein>
    <submittedName>
        <fullName evidence="5">Bacteriocin</fullName>
    </submittedName>
</protein>
<dbReference type="Pfam" id="PF14283">
    <property type="entry name" value="CD1107-like"/>
    <property type="match status" value="1"/>
</dbReference>
<dbReference type="Gene3D" id="2.30.30.40">
    <property type="entry name" value="SH3 Domains"/>
    <property type="match status" value="1"/>
</dbReference>
<organism evidence="5 6">
    <name type="scientific">Ruthenibacterium lactatiformans</name>
    <dbReference type="NCBI Taxonomy" id="1550024"/>
    <lineage>
        <taxon>Bacteria</taxon>
        <taxon>Bacillati</taxon>
        <taxon>Bacillota</taxon>
        <taxon>Clostridia</taxon>
        <taxon>Eubacteriales</taxon>
        <taxon>Oscillospiraceae</taxon>
        <taxon>Ruthenibacterium</taxon>
    </lineage>
</organism>
<evidence type="ECO:0000256" key="2">
    <source>
        <dbReference type="SAM" id="Phobius"/>
    </source>
</evidence>
<gene>
    <name evidence="5" type="ORF">ASJ35_06625</name>
</gene>
<keyword evidence="2" id="KW-0812">Transmembrane</keyword>
<dbReference type="EMBL" id="LMUA01000007">
    <property type="protein sequence ID" value="KUE76681.1"/>
    <property type="molecule type" value="Genomic_DNA"/>
</dbReference>
<dbReference type="PROSITE" id="PS51781">
    <property type="entry name" value="SH3B"/>
    <property type="match status" value="1"/>
</dbReference>
<feature type="chain" id="PRO_5006934481" evidence="3">
    <location>
        <begin position="29"/>
        <end position="398"/>
    </location>
</feature>
<evidence type="ECO:0000256" key="3">
    <source>
        <dbReference type="SAM" id="SignalP"/>
    </source>
</evidence>
<comment type="caution">
    <text evidence="5">The sequence shown here is derived from an EMBL/GenBank/DDBJ whole genome shotgun (WGS) entry which is preliminary data.</text>
</comment>
<keyword evidence="2" id="KW-0472">Membrane</keyword>
<reference evidence="5 6" key="1">
    <citation type="submission" date="2015-10" db="EMBL/GenBank/DDBJ databases">
        <title>A novel member of the family Ruminococcaceae isolated from human faeces.</title>
        <authorList>
            <person name="Shkoporov A.N."/>
            <person name="Chaplin A.V."/>
            <person name="Motuzova O.V."/>
            <person name="Kafarskaia L.I."/>
            <person name="Efimov B.A."/>
        </authorList>
    </citation>
    <scope>NUCLEOTIDE SEQUENCE [LARGE SCALE GENOMIC DNA]</scope>
    <source>
        <strain evidence="5 6">668</strain>
    </source>
</reference>
<dbReference type="Proteomes" id="UP000053433">
    <property type="component" value="Unassembled WGS sequence"/>
</dbReference>
<dbReference type="InterPro" id="IPR052354">
    <property type="entry name" value="Cell_Wall_Dynamics_Protein"/>
</dbReference>
<feature type="region of interest" description="Disordered" evidence="1">
    <location>
        <begin position="92"/>
        <end position="111"/>
    </location>
</feature>
<dbReference type="SMART" id="SM00287">
    <property type="entry name" value="SH3b"/>
    <property type="match status" value="1"/>
</dbReference>